<feature type="transmembrane region" description="Helical" evidence="2">
    <location>
        <begin position="74"/>
        <end position="98"/>
    </location>
</feature>
<feature type="compositionally biased region" description="Low complexity" evidence="1">
    <location>
        <begin position="115"/>
        <end position="135"/>
    </location>
</feature>
<keyword evidence="2" id="KW-1133">Transmembrane helix</keyword>
<evidence type="ECO:0000256" key="2">
    <source>
        <dbReference type="SAM" id="Phobius"/>
    </source>
</evidence>
<dbReference type="Proteomes" id="UP000092445">
    <property type="component" value="Unassembled WGS sequence"/>
</dbReference>
<reference evidence="4" key="1">
    <citation type="submission" date="2014-03" db="EMBL/GenBank/DDBJ databases">
        <authorList>
            <person name="Aksoy S."/>
            <person name="Warren W."/>
            <person name="Wilson R.K."/>
        </authorList>
    </citation>
    <scope>NUCLEOTIDE SEQUENCE [LARGE SCALE GENOMIC DNA]</scope>
    <source>
        <strain evidence="4">IAEA</strain>
    </source>
</reference>
<evidence type="ECO:0000313" key="3">
    <source>
        <dbReference type="EnsemblMetazoa" id="GPAI042535-PA"/>
    </source>
</evidence>
<keyword evidence="4" id="KW-1185">Reference proteome</keyword>
<name>A0A1B0ADU4_GLOPL</name>
<keyword evidence="2" id="KW-0812">Transmembrane</keyword>
<protein>
    <submittedName>
        <fullName evidence="3">Uncharacterized protein</fullName>
    </submittedName>
</protein>
<accession>A0A1B0ADU4</accession>
<dbReference type="VEuPathDB" id="VectorBase:GPAI042535"/>
<keyword evidence="2" id="KW-0472">Membrane</keyword>
<reference evidence="3" key="2">
    <citation type="submission" date="2020-05" db="UniProtKB">
        <authorList>
            <consortium name="EnsemblMetazoa"/>
        </authorList>
    </citation>
    <scope>IDENTIFICATION</scope>
    <source>
        <strain evidence="3">IAEA</strain>
    </source>
</reference>
<dbReference type="EnsemblMetazoa" id="GPAI042535-RA">
    <property type="protein sequence ID" value="GPAI042535-PA"/>
    <property type="gene ID" value="GPAI042535"/>
</dbReference>
<dbReference type="AlphaFoldDB" id="A0A1B0ADU4"/>
<evidence type="ECO:0000313" key="4">
    <source>
        <dbReference type="Proteomes" id="UP000092445"/>
    </source>
</evidence>
<feature type="region of interest" description="Disordered" evidence="1">
    <location>
        <begin position="107"/>
        <end position="135"/>
    </location>
</feature>
<evidence type="ECO:0000256" key="1">
    <source>
        <dbReference type="SAM" id="MobiDB-lite"/>
    </source>
</evidence>
<proteinExistence type="predicted"/>
<organism evidence="3 4">
    <name type="scientific">Glossina pallidipes</name>
    <name type="common">Tsetse fly</name>
    <dbReference type="NCBI Taxonomy" id="7398"/>
    <lineage>
        <taxon>Eukaryota</taxon>
        <taxon>Metazoa</taxon>
        <taxon>Ecdysozoa</taxon>
        <taxon>Arthropoda</taxon>
        <taxon>Hexapoda</taxon>
        <taxon>Insecta</taxon>
        <taxon>Pterygota</taxon>
        <taxon>Neoptera</taxon>
        <taxon>Endopterygota</taxon>
        <taxon>Diptera</taxon>
        <taxon>Brachycera</taxon>
        <taxon>Muscomorpha</taxon>
        <taxon>Hippoboscoidea</taxon>
        <taxon>Glossinidae</taxon>
        <taxon>Glossina</taxon>
    </lineage>
</organism>
<sequence length="166" mass="18297">MERIAEYHVVSSLKRFATLRQSLIYSPNSFFILDVHTHTSKKYELWQCRNGPICNSTNNSHNYNMKKKISDPSLLYIIGFIIITALVGSNLTCAYFPISTRNDDDDEDAFLQPNSSSSSSSSSSSRGGSNCSSSGSGSGFVIGIGGSGEISHRNTQLLLLRWMIEL</sequence>